<dbReference type="EMBL" id="JACHTF010000029">
    <property type="protein sequence ID" value="MBB1062172.1"/>
    <property type="molecule type" value="Genomic_DNA"/>
</dbReference>
<gene>
    <name evidence="1" type="ORF">H4F98_16480</name>
</gene>
<name>A0A7W3TPP6_9GAMM</name>
<evidence type="ECO:0000313" key="1">
    <source>
        <dbReference type="EMBL" id="MBB1062172.1"/>
    </source>
</evidence>
<dbReference type="RefSeq" id="WP_182688922.1">
    <property type="nucleotide sequence ID" value="NZ_JACHTF010000029.1"/>
</dbReference>
<comment type="caution">
    <text evidence="1">The sequence shown here is derived from an EMBL/GenBank/DDBJ whole genome shotgun (WGS) entry which is preliminary data.</text>
</comment>
<dbReference type="AlphaFoldDB" id="A0A7W3TPP6"/>
<protein>
    <submittedName>
        <fullName evidence="1">Uncharacterized protein</fullName>
    </submittedName>
</protein>
<reference evidence="1 2" key="1">
    <citation type="submission" date="2020-08" db="EMBL/GenBank/DDBJ databases">
        <authorList>
            <person name="Xu S."/>
            <person name="Li A."/>
        </authorList>
    </citation>
    <scope>NUCLEOTIDE SEQUENCE [LARGE SCALE GENOMIC DNA]</scope>
    <source>
        <strain evidence="1 2">119BY6-57</strain>
    </source>
</reference>
<keyword evidence="2" id="KW-1185">Reference proteome</keyword>
<evidence type="ECO:0000313" key="2">
    <source>
        <dbReference type="Proteomes" id="UP000523196"/>
    </source>
</evidence>
<dbReference type="Proteomes" id="UP000523196">
    <property type="component" value="Unassembled WGS sequence"/>
</dbReference>
<accession>A0A7W3TPP6</accession>
<organism evidence="1 2">
    <name type="scientific">Marilutibacter spongiae</name>
    <dbReference type="NCBI Taxonomy" id="2025720"/>
    <lineage>
        <taxon>Bacteria</taxon>
        <taxon>Pseudomonadati</taxon>
        <taxon>Pseudomonadota</taxon>
        <taxon>Gammaproteobacteria</taxon>
        <taxon>Lysobacterales</taxon>
        <taxon>Lysobacteraceae</taxon>
        <taxon>Marilutibacter</taxon>
    </lineage>
</organism>
<sequence>MQPPIVVVESGDICVFPSVDAAARYLEPVDVRNGEYVAYDSAGFLLKLVPTEPVVSIPGYLSSRSRQGQLAEVLRLYLSRVSIEPILTETRSLDDLLSIHVSRFGYTE</sequence>
<proteinExistence type="predicted"/>